<feature type="transmembrane region" description="Helical" evidence="2">
    <location>
        <begin position="291"/>
        <end position="315"/>
    </location>
</feature>
<protein>
    <submittedName>
        <fullName evidence="4">Uncharacterized protein</fullName>
    </submittedName>
</protein>
<feature type="region of interest" description="Disordered" evidence="1">
    <location>
        <begin position="355"/>
        <end position="378"/>
    </location>
</feature>
<sequence>MFQPRYFSALLLSFLASFSTSNAWLFSTTNVNLLSPPPIYSGEAVIAGKQQVNYTTSSSWPCYDIPVPNDVVRTPFPVRGGRLSWTLTNNTAGSLSDYQYVADAYFGELSLGNGSYSTASEAPGGNSGFGYIDTYVFDDFATGPDCTDLVNVVEVVSAAFGDSEEVEWLTVRDIVGMNATVGVRIVLFGPDSLSTDLLVEDANVEEMYQCGYVTFTDDIFDLSNDPNAGYCNGGVGGGSSPTSSGASPSTLLTSIIPTATGQPWATPPPSPLPTTIEPEAAATSNSHDHALVVGTGVGVSMGASLVILMIAFVLLRRRRARKHNGTIGADVLVTRQQDIELMKGGKYEKNIAQGNVVESSASSTHSEPLPPYTRKHES</sequence>
<reference evidence="4 5" key="1">
    <citation type="submission" date="2016-04" db="EMBL/GenBank/DDBJ databases">
        <title>A degradative enzymes factory behind the ericoid mycorrhizal symbiosis.</title>
        <authorList>
            <consortium name="DOE Joint Genome Institute"/>
            <person name="Martino E."/>
            <person name="Morin E."/>
            <person name="Grelet G."/>
            <person name="Kuo A."/>
            <person name="Kohler A."/>
            <person name="Daghino S."/>
            <person name="Barry K."/>
            <person name="Choi C."/>
            <person name="Cichocki N."/>
            <person name="Clum A."/>
            <person name="Copeland A."/>
            <person name="Hainaut M."/>
            <person name="Haridas S."/>
            <person name="Labutti K."/>
            <person name="Lindquist E."/>
            <person name="Lipzen A."/>
            <person name="Khouja H.-R."/>
            <person name="Murat C."/>
            <person name="Ohm R."/>
            <person name="Olson A."/>
            <person name="Spatafora J."/>
            <person name="Veneault-Fourrey C."/>
            <person name="Henrissat B."/>
            <person name="Grigoriev I."/>
            <person name="Martin F."/>
            <person name="Perotto S."/>
        </authorList>
    </citation>
    <scope>NUCLEOTIDE SEQUENCE [LARGE SCALE GENOMIC DNA]</scope>
    <source>
        <strain evidence="4 5">F</strain>
    </source>
</reference>
<dbReference type="Proteomes" id="UP000235786">
    <property type="component" value="Unassembled WGS sequence"/>
</dbReference>
<keyword evidence="2" id="KW-1133">Transmembrane helix</keyword>
<proteinExistence type="predicted"/>
<name>A0A2J6RH99_HYAVF</name>
<dbReference type="OrthoDB" id="3561424at2759"/>
<gene>
    <name evidence="4" type="ORF">L207DRAFT_635339</name>
</gene>
<evidence type="ECO:0000313" key="5">
    <source>
        <dbReference type="Proteomes" id="UP000235786"/>
    </source>
</evidence>
<feature type="compositionally biased region" description="Polar residues" evidence="1">
    <location>
        <begin position="355"/>
        <end position="366"/>
    </location>
</feature>
<feature type="chain" id="PRO_5014473719" evidence="3">
    <location>
        <begin position="24"/>
        <end position="378"/>
    </location>
</feature>
<evidence type="ECO:0000256" key="2">
    <source>
        <dbReference type="SAM" id="Phobius"/>
    </source>
</evidence>
<evidence type="ECO:0000256" key="3">
    <source>
        <dbReference type="SAM" id="SignalP"/>
    </source>
</evidence>
<keyword evidence="2" id="KW-0812">Transmembrane</keyword>
<evidence type="ECO:0000256" key="1">
    <source>
        <dbReference type="SAM" id="MobiDB-lite"/>
    </source>
</evidence>
<accession>A0A2J6RH99</accession>
<organism evidence="4 5">
    <name type="scientific">Hyaloscypha variabilis (strain UAMH 11265 / GT02V1 / F)</name>
    <name type="common">Meliniomyces variabilis</name>
    <dbReference type="NCBI Taxonomy" id="1149755"/>
    <lineage>
        <taxon>Eukaryota</taxon>
        <taxon>Fungi</taxon>
        <taxon>Dikarya</taxon>
        <taxon>Ascomycota</taxon>
        <taxon>Pezizomycotina</taxon>
        <taxon>Leotiomycetes</taxon>
        <taxon>Helotiales</taxon>
        <taxon>Hyaloscyphaceae</taxon>
        <taxon>Hyaloscypha</taxon>
        <taxon>Hyaloscypha variabilis</taxon>
    </lineage>
</organism>
<keyword evidence="2" id="KW-0472">Membrane</keyword>
<keyword evidence="5" id="KW-1185">Reference proteome</keyword>
<keyword evidence="3" id="KW-0732">Signal</keyword>
<dbReference type="AlphaFoldDB" id="A0A2J6RH99"/>
<evidence type="ECO:0000313" key="4">
    <source>
        <dbReference type="EMBL" id="PMD37888.1"/>
    </source>
</evidence>
<feature type="signal peptide" evidence="3">
    <location>
        <begin position="1"/>
        <end position="23"/>
    </location>
</feature>
<dbReference type="EMBL" id="KZ613948">
    <property type="protein sequence ID" value="PMD37888.1"/>
    <property type="molecule type" value="Genomic_DNA"/>
</dbReference>